<comment type="caution">
    <text evidence="1">The sequence shown here is derived from an EMBL/GenBank/DDBJ whole genome shotgun (WGS) entry which is preliminary data.</text>
</comment>
<organism evidence="1 2">
    <name type="scientific">Planktothricoides raciborskii FACHB-1370</name>
    <dbReference type="NCBI Taxonomy" id="2949576"/>
    <lineage>
        <taxon>Bacteria</taxon>
        <taxon>Bacillati</taxon>
        <taxon>Cyanobacteriota</taxon>
        <taxon>Cyanophyceae</taxon>
        <taxon>Oscillatoriophycideae</taxon>
        <taxon>Oscillatoriales</taxon>
        <taxon>Oscillatoriaceae</taxon>
        <taxon>Planktothricoides</taxon>
    </lineage>
</organism>
<dbReference type="Proteomes" id="UP000641954">
    <property type="component" value="Unassembled WGS sequence"/>
</dbReference>
<keyword evidence="2" id="KW-1185">Reference proteome</keyword>
<sequence length="79" mass="9230">MLCPETNNCLKYLQIGNQKWSVQFLPTAAYLNHQLRSKVWLTLLFCLTISGRVSADLPGFLSRYRHRQKSQILFGQMQQ</sequence>
<name>A0ABR8EFM5_9CYAN</name>
<evidence type="ECO:0000313" key="2">
    <source>
        <dbReference type="Proteomes" id="UP000641954"/>
    </source>
</evidence>
<accession>A0ABR8EFM5</accession>
<proteinExistence type="predicted"/>
<dbReference type="RefSeq" id="WP_054465910.1">
    <property type="nucleotide sequence ID" value="NZ_JACJSK010000021.1"/>
</dbReference>
<reference evidence="1 2" key="1">
    <citation type="journal article" date="2020" name="ISME J.">
        <title>Comparative genomics reveals insights into cyanobacterial evolution and habitat adaptation.</title>
        <authorList>
            <person name="Chen M.Y."/>
            <person name="Teng W.K."/>
            <person name="Zhao L."/>
            <person name="Hu C.X."/>
            <person name="Zhou Y.K."/>
            <person name="Han B.P."/>
            <person name="Song L.R."/>
            <person name="Shu W.S."/>
        </authorList>
    </citation>
    <scope>NUCLEOTIDE SEQUENCE [LARGE SCALE GENOMIC DNA]</scope>
    <source>
        <strain evidence="1 2">FACHB-1370</strain>
    </source>
</reference>
<dbReference type="EMBL" id="JACJSK010000021">
    <property type="protein sequence ID" value="MBD2545242.1"/>
    <property type="molecule type" value="Genomic_DNA"/>
</dbReference>
<evidence type="ECO:0000313" key="1">
    <source>
        <dbReference type="EMBL" id="MBD2545242.1"/>
    </source>
</evidence>
<evidence type="ECO:0008006" key="3">
    <source>
        <dbReference type="Google" id="ProtNLM"/>
    </source>
</evidence>
<protein>
    <recommendedName>
        <fullName evidence="3">Transposase</fullName>
    </recommendedName>
</protein>
<gene>
    <name evidence="1" type="ORF">H6G72_15660</name>
</gene>